<feature type="coiled-coil region" evidence="1">
    <location>
        <begin position="185"/>
        <end position="262"/>
    </location>
</feature>
<protein>
    <submittedName>
        <fullName evidence="3">Uncharacterized protein LOC108629902</fullName>
    </submittedName>
</protein>
<proteinExistence type="predicted"/>
<dbReference type="AlphaFoldDB" id="A0AAJ7J9V2"/>
<dbReference type="GeneID" id="108629902"/>
<evidence type="ECO:0000313" key="2">
    <source>
        <dbReference type="Proteomes" id="UP000694925"/>
    </source>
</evidence>
<feature type="coiled-coil region" evidence="1">
    <location>
        <begin position="313"/>
        <end position="405"/>
    </location>
</feature>
<evidence type="ECO:0000313" key="3">
    <source>
        <dbReference type="RefSeq" id="XP_017888352.1"/>
    </source>
</evidence>
<dbReference type="PROSITE" id="PS50896">
    <property type="entry name" value="LISH"/>
    <property type="match status" value="1"/>
</dbReference>
<keyword evidence="2" id="KW-1185">Reference proteome</keyword>
<dbReference type="KEGG" id="ccal:108629902"/>
<accession>A0AAJ7J9V2</accession>
<keyword evidence="1" id="KW-0175">Coiled coil</keyword>
<organism evidence="2 3">
    <name type="scientific">Ceratina calcarata</name>
    <dbReference type="NCBI Taxonomy" id="156304"/>
    <lineage>
        <taxon>Eukaryota</taxon>
        <taxon>Metazoa</taxon>
        <taxon>Ecdysozoa</taxon>
        <taxon>Arthropoda</taxon>
        <taxon>Hexapoda</taxon>
        <taxon>Insecta</taxon>
        <taxon>Pterygota</taxon>
        <taxon>Neoptera</taxon>
        <taxon>Endopterygota</taxon>
        <taxon>Hymenoptera</taxon>
        <taxon>Apocrita</taxon>
        <taxon>Aculeata</taxon>
        <taxon>Apoidea</taxon>
        <taxon>Anthophila</taxon>
        <taxon>Apidae</taxon>
        <taxon>Ceratina</taxon>
        <taxon>Zadontomerus</taxon>
    </lineage>
</organism>
<name>A0AAJ7J9V2_9HYME</name>
<gene>
    <name evidence="3" type="primary">LOC108629902</name>
</gene>
<reference evidence="3" key="1">
    <citation type="submission" date="2025-08" db="UniProtKB">
        <authorList>
            <consortium name="RefSeq"/>
        </authorList>
    </citation>
    <scope>IDENTIFICATION</scope>
    <source>
        <tissue evidence="3">Whole body</tissue>
    </source>
</reference>
<dbReference type="RefSeq" id="XP_017888352.1">
    <property type="nucleotide sequence ID" value="XM_018032863.2"/>
</dbReference>
<dbReference type="Proteomes" id="UP000694925">
    <property type="component" value="Unplaced"/>
</dbReference>
<dbReference type="Pfam" id="PF16045">
    <property type="entry name" value="LisH_2"/>
    <property type="match status" value="1"/>
</dbReference>
<evidence type="ECO:0000256" key="1">
    <source>
        <dbReference type="SAM" id="Coils"/>
    </source>
</evidence>
<sequence>MDEEYYSTLFNWFEKCGVISNIRTHLRQNLINALKTRELVIKSDGPRCAKQYVYDLLIAEYLFNHNYAYTMSVFASEAPLLVNFSDKTFQKPEGGSINKGKLQTDYIFHALETLGINPRDPKGQYVISQYVESDTPLLLCILKCITMFSYNLRDDVPVKDKVSLCNESTQTEFSWKSHSLYVEKLSALKRKIDTHKRTIDDKLREREMMLKEQAVVIEQQLETLNEKLHLVQNAMHNMSLKEKQFKEEMQASKQQILQKEIELTLKERLLSQEANRLNREQDDCKKVARSREPKEVQTGETFDQFLRSIDVQTDGQEDKIEILTREKEELSALIREQQLRIEQITQRALQLSRQVEDIRSLRPATEVPTQTTVIVSESSSTEDILQDAKMRLKRLEEESLKADQYYYNFINNSP</sequence>
<dbReference type="InterPro" id="IPR006594">
    <property type="entry name" value="LisH"/>
</dbReference>